<keyword evidence="5" id="KW-1185">Reference proteome</keyword>
<dbReference type="SMART" id="SM00388">
    <property type="entry name" value="HisKA"/>
    <property type="match status" value="1"/>
</dbReference>
<keyword evidence="2" id="KW-0902">Two-component regulatory system</keyword>
<proteinExistence type="predicted"/>
<dbReference type="SUPFAM" id="SSF47384">
    <property type="entry name" value="Homodimeric domain of signal transducing histidine kinase"/>
    <property type="match status" value="1"/>
</dbReference>
<dbReference type="GO" id="GO:0071474">
    <property type="term" value="P:cellular hyperosmotic response"/>
    <property type="evidence" value="ECO:0007669"/>
    <property type="project" value="TreeGrafter"/>
</dbReference>
<name>A0A5N6W5T3_9EURO</name>
<sequence length="161" mass="17746">MSHEIRTPMNGIIGMAQLVLEDEELQLTTREALNLVHSLGTNLLATIDDVLDLSKIEARRMVIQSVPFSFGHMILSALKPLAVEASGRMIYIVYEVDGNVPDHVIGDANRLRQIVLTLVGNAMKFTEYSSTRIVVKQSQFQRCPTDACVLEFSISDSGVGV</sequence>
<dbReference type="Gene3D" id="3.30.565.10">
    <property type="entry name" value="Histidine kinase-like ATPase, C-terminal domain"/>
    <property type="match status" value="1"/>
</dbReference>
<dbReference type="EMBL" id="ML738308">
    <property type="protein sequence ID" value="KAE8316197.1"/>
    <property type="molecule type" value="Genomic_DNA"/>
</dbReference>
<dbReference type="InterPro" id="IPR005467">
    <property type="entry name" value="His_kinase_dom"/>
</dbReference>
<evidence type="ECO:0000256" key="1">
    <source>
        <dbReference type="ARBA" id="ARBA00022553"/>
    </source>
</evidence>
<evidence type="ECO:0000313" key="4">
    <source>
        <dbReference type="EMBL" id="KAE8316197.1"/>
    </source>
</evidence>
<accession>A0A5N6W5T3</accession>
<gene>
    <name evidence="4" type="ORF">BDV41DRAFT_574213</name>
</gene>
<dbReference type="PANTHER" id="PTHR45339">
    <property type="entry name" value="HYBRID SIGNAL TRANSDUCTION HISTIDINE KINASE J"/>
    <property type="match status" value="1"/>
</dbReference>
<feature type="domain" description="Histidine kinase" evidence="3">
    <location>
        <begin position="1"/>
        <end position="161"/>
    </location>
</feature>
<dbReference type="GO" id="GO:0000155">
    <property type="term" value="F:phosphorelay sensor kinase activity"/>
    <property type="evidence" value="ECO:0007669"/>
    <property type="project" value="InterPro"/>
</dbReference>
<dbReference type="InterPro" id="IPR036097">
    <property type="entry name" value="HisK_dim/P_sf"/>
</dbReference>
<organism evidence="4 5">
    <name type="scientific">Aspergillus transmontanensis</name>
    <dbReference type="NCBI Taxonomy" id="1034304"/>
    <lineage>
        <taxon>Eukaryota</taxon>
        <taxon>Fungi</taxon>
        <taxon>Dikarya</taxon>
        <taxon>Ascomycota</taxon>
        <taxon>Pezizomycotina</taxon>
        <taxon>Eurotiomycetes</taxon>
        <taxon>Eurotiomycetidae</taxon>
        <taxon>Eurotiales</taxon>
        <taxon>Aspergillaceae</taxon>
        <taxon>Aspergillus</taxon>
        <taxon>Aspergillus subgen. Circumdati</taxon>
    </lineage>
</organism>
<protein>
    <recommendedName>
        <fullName evidence="3">Histidine kinase domain-containing protein</fullName>
    </recommendedName>
</protein>
<dbReference type="Proteomes" id="UP000325433">
    <property type="component" value="Unassembled WGS sequence"/>
</dbReference>
<dbReference type="PROSITE" id="PS50109">
    <property type="entry name" value="HIS_KIN"/>
    <property type="match status" value="1"/>
</dbReference>
<dbReference type="InterPro" id="IPR003661">
    <property type="entry name" value="HisK_dim/P_dom"/>
</dbReference>
<dbReference type="Gene3D" id="1.10.287.130">
    <property type="match status" value="1"/>
</dbReference>
<evidence type="ECO:0000256" key="2">
    <source>
        <dbReference type="ARBA" id="ARBA00023012"/>
    </source>
</evidence>
<dbReference type="PANTHER" id="PTHR45339:SF1">
    <property type="entry name" value="HYBRID SIGNAL TRANSDUCTION HISTIDINE KINASE J"/>
    <property type="match status" value="1"/>
</dbReference>
<dbReference type="InterPro" id="IPR036890">
    <property type="entry name" value="HATPase_C_sf"/>
</dbReference>
<dbReference type="AlphaFoldDB" id="A0A5N6W5T3"/>
<evidence type="ECO:0000259" key="3">
    <source>
        <dbReference type="PROSITE" id="PS50109"/>
    </source>
</evidence>
<keyword evidence="1" id="KW-0597">Phosphoprotein</keyword>
<dbReference type="CDD" id="cd00082">
    <property type="entry name" value="HisKA"/>
    <property type="match status" value="1"/>
</dbReference>
<evidence type="ECO:0000313" key="5">
    <source>
        <dbReference type="Proteomes" id="UP000325433"/>
    </source>
</evidence>
<reference evidence="5" key="1">
    <citation type="submission" date="2019-04" db="EMBL/GenBank/DDBJ databases">
        <title>Friends and foes A comparative genomics studyof 23 Aspergillus species from section Flavi.</title>
        <authorList>
            <consortium name="DOE Joint Genome Institute"/>
            <person name="Kjaerbolling I."/>
            <person name="Vesth T."/>
            <person name="Frisvad J.C."/>
            <person name="Nybo J.L."/>
            <person name="Theobald S."/>
            <person name="Kildgaard S."/>
            <person name="Isbrandt T."/>
            <person name="Kuo A."/>
            <person name="Sato A."/>
            <person name="Lyhne E.K."/>
            <person name="Kogle M.E."/>
            <person name="Wiebenga A."/>
            <person name="Kun R.S."/>
            <person name="Lubbers R.J."/>
            <person name="Makela M.R."/>
            <person name="Barry K."/>
            <person name="Chovatia M."/>
            <person name="Clum A."/>
            <person name="Daum C."/>
            <person name="Haridas S."/>
            <person name="He G."/>
            <person name="LaButti K."/>
            <person name="Lipzen A."/>
            <person name="Mondo S."/>
            <person name="Riley R."/>
            <person name="Salamov A."/>
            <person name="Simmons B.A."/>
            <person name="Magnuson J.K."/>
            <person name="Henrissat B."/>
            <person name="Mortensen U.H."/>
            <person name="Larsen T.O."/>
            <person name="Devries R.P."/>
            <person name="Grigoriev I.V."/>
            <person name="Machida M."/>
            <person name="Baker S.E."/>
            <person name="Andersen M.R."/>
        </authorList>
    </citation>
    <scope>NUCLEOTIDE SEQUENCE [LARGE SCALE GENOMIC DNA]</scope>
    <source>
        <strain evidence="5">CBS 130015</strain>
    </source>
</reference>
<dbReference type="SUPFAM" id="SSF55874">
    <property type="entry name" value="ATPase domain of HSP90 chaperone/DNA topoisomerase II/histidine kinase"/>
    <property type="match status" value="1"/>
</dbReference>
<dbReference type="Pfam" id="PF00512">
    <property type="entry name" value="HisKA"/>
    <property type="match status" value="1"/>
</dbReference>